<dbReference type="HAMAP" id="MF_00203">
    <property type="entry name" value="UvrC"/>
    <property type="match status" value="1"/>
</dbReference>
<dbReference type="Gene3D" id="1.10.150.20">
    <property type="entry name" value="5' to 3' exonuclease, C-terminal subdomain"/>
    <property type="match status" value="1"/>
</dbReference>
<dbReference type="InterPro" id="IPR000305">
    <property type="entry name" value="GIY-YIG_endonuc"/>
</dbReference>
<dbReference type="SUPFAM" id="SSF46600">
    <property type="entry name" value="C-terminal UvrC-binding domain of UvrB"/>
    <property type="match status" value="1"/>
</dbReference>
<dbReference type="GO" id="GO:0009380">
    <property type="term" value="C:excinuclease repair complex"/>
    <property type="evidence" value="ECO:0007669"/>
    <property type="project" value="InterPro"/>
</dbReference>
<dbReference type="CDD" id="cd10434">
    <property type="entry name" value="GIY-YIG_UvrC_Cho"/>
    <property type="match status" value="1"/>
</dbReference>
<dbReference type="GO" id="GO:0005737">
    <property type="term" value="C:cytoplasm"/>
    <property type="evidence" value="ECO:0007669"/>
    <property type="project" value="UniProtKB-SubCell"/>
</dbReference>
<evidence type="ECO:0000313" key="10">
    <source>
        <dbReference type="EMBL" id="HHS02121.1"/>
    </source>
</evidence>
<comment type="subunit">
    <text evidence="6">Interacts with UvrB in an incision complex.</text>
</comment>
<name>A0A7C5Z7J8_9FIRM</name>
<evidence type="ECO:0000259" key="8">
    <source>
        <dbReference type="PROSITE" id="PS50164"/>
    </source>
</evidence>
<dbReference type="PROSITE" id="PS50151">
    <property type="entry name" value="UVR"/>
    <property type="match status" value="1"/>
</dbReference>
<dbReference type="InterPro" id="IPR001943">
    <property type="entry name" value="UVR_dom"/>
</dbReference>
<dbReference type="Pfam" id="PF22920">
    <property type="entry name" value="UvrC_RNaseH"/>
    <property type="match status" value="1"/>
</dbReference>
<reference evidence="10" key="1">
    <citation type="journal article" date="2020" name="mSystems">
        <title>Genome- and Community-Level Interaction Insights into Carbon Utilization and Element Cycling Functions of Hydrothermarchaeota in Hydrothermal Sediment.</title>
        <authorList>
            <person name="Zhou Z."/>
            <person name="Liu Y."/>
            <person name="Xu W."/>
            <person name="Pan J."/>
            <person name="Luo Z.H."/>
            <person name="Li M."/>
        </authorList>
    </citation>
    <scope>NUCLEOTIDE SEQUENCE [LARGE SCALE GENOMIC DNA]</scope>
    <source>
        <strain evidence="10">SpSt-102</strain>
    </source>
</reference>
<protein>
    <recommendedName>
        <fullName evidence="6">UvrABC system protein C</fullName>
        <shortName evidence="6">Protein UvrC</shortName>
    </recommendedName>
    <alternativeName>
        <fullName evidence="6">Excinuclease ABC subunit C</fullName>
    </alternativeName>
</protein>
<comment type="caution">
    <text evidence="10">The sequence shown here is derived from an EMBL/GenBank/DDBJ whole genome shotgun (WGS) entry which is preliminary data.</text>
</comment>
<dbReference type="InterPro" id="IPR004791">
    <property type="entry name" value="UvrC"/>
</dbReference>
<evidence type="ECO:0000256" key="2">
    <source>
        <dbReference type="ARBA" id="ARBA00022763"/>
    </source>
</evidence>
<dbReference type="PROSITE" id="PS50164">
    <property type="entry name" value="GIY_YIG"/>
    <property type="match status" value="1"/>
</dbReference>
<feature type="domain" description="UVR" evidence="7">
    <location>
        <begin position="202"/>
        <end position="237"/>
    </location>
</feature>
<dbReference type="Pfam" id="PF01541">
    <property type="entry name" value="GIY-YIG"/>
    <property type="match status" value="1"/>
</dbReference>
<dbReference type="SUPFAM" id="SSF82771">
    <property type="entry name" value="GIY-YIG endonuclease"/>
    <property type="match status" value="1"/>
</dbReference>
<feature type="domain" description="GIY-YIG" evidence="8">
    <location>
        <begin position="12"/>
        <end position="91"/>
    </location>
</feature>
<dbReference type="Pfam" id="PF08459">
    <property type="entry name" value="UvrC_RNaseH_dom"/>
    <property type="match status" value="1"/>
</dbReference>
<keyword evidence="5 6" id="KW-0234">DNA repair</keyword>
<dbReference type="GO" id="GO:0009381">
    <property type="term" value="F:excinuclease ABC activity"/>
    <property type="evidence" value="ECO:0007669"/>
    <property type="project" value="UniProtKB-UniRule"/>
</dbReference>
<dbReference type="Gene3D" id="4.10.860.10">
    <property type="entry name" value="UVR domain"/>
    <property type="match status" value="1"/>
</dbReference>
<gene>
    <name evidence="6 10" type="primary">uvrC</name>
    <name evidence="10" type="ORF">ENL71_06390</name>
</gene>
<dbReference type="GO" id="GO:0009432">
    <property type="term" value="P:SOS response"/>
    <property type="evidence" value="ECO:0007669"/>
    <property type="project" value="UniProtKB-UniRule"/>
</dbReference>
<organism evidence="10">
    <name type="scientific">Caldicellulosiruptor owensensis</name>
    <dbReference type="NCBI Taxonomy" id="55205"/>
    <lineage>
        <taxon>Bacteria</taxon>
        <taxon>Bacillati</taxon>
        <taxon>Bacillota</taxon>
        <taxon>Bacillota incertae sedis</taxon>
        <taxon>Caldicellulosiruptorales</taxon>
        <taxon>Caldicellulosiruptoraceae</taxon>
        <taxon>Caldicellulosiruptor</taxon>
    </lineage>
</organism>
<dbReference type="PANTHER" id="PTHR30562:SF1">
    <property type="entry name" value="UVRABC SYSTEM PROTEIN C"/>
    <property type="match status" value="1"/>
</dbReference>
<dbReference type="PROSITE" id="PS50165">
    <property type="entry name" value="UVRC"/>
    <property type="match status" value="1"/>
</dbReference>
<dbReference type="InterPro" id="IPR001162">
    <property type="entry name" value="UvrC_RNase_H_dom"/>
</dbReference>
<evidence type="ECO:0000256" key="4">
    <source>
        <dbReference type="ARBA" id="ARBA00022881"/>
    </source>
</evidence>
<dbReference type="SUPFAM" id="SSF47781">
    <property type="entry name" value="RuvA domain 2-like"/>
    <property type="match status" value="1"/>
</dbReference>
<proteinExistence type="inferred from homology"/>
<dbReference type="InterPro" id="IPR035901">
    <property type="entry name" value="GIY-YIG_endonuc_sf"/>
</dbReference>
<evidence type="ECO:0000256" key="5">
    <source>
        <dbReference type="ARBA" id="ARBA00023204"/>
    </source>
</evidence>
<dbReference type="InterPro" id="IPR050066">
    <property type="entry name" value="UvrABC_protein_C"/>
</dbReference>
<evidence type="ECO:0000256" key="6">
    <source>
        <dbReference type="HAMAP-Rule" id="MF_00203"/>
    </source>
</evidence>
<dbReference type="InterPro" id="IPR047296">
    <property type="entry name" value="GIY-YIG_UvrC_Cho"/>
</dbReference>
<comment type="similarity">
    <text evidence="6">Belongs to the UvrC family.</text>
</comment>
<keyword evidence="3 6" id="KW-0228">DNA excision</keyword>
<keyword evidence="1 6" id="KW-0963">Cytoplasm</keyword>
<dbReference type="InterPro" id="IPR010994">
    <property type="entry name" value="RuvA_2-like"/>
</dbReference>
<dbReference type="NCBIfam" id="TIGR00194">
    <property type="entry name" value="uvrC"/>
    <property type="match status" value="1"/>
</dbReference>
<evidence type="ECO:0000259" key="7">
    <source>
        <dbReference type="PROSITE" id="PS50151"/>
    </source>
</evidence>
<evidence type="ECO:0000256" key="1">
    <source>
        <dbReference type="ARBA" id="ARBA00022490"/>
    </source>
</evidence>
<dbReference type="Pfam" id="PF02151">
    <property type="entry name" value="UVR"/>
    <property type="match status" value="1"/>
</dbReference>
<evidence type="ECO:0000259" key="9">
    <source>
        <dbReference type="PROSITE" id="PS50165"/>
    </source>
</evidence>
<keyword evidence="2 6" id="KW-0227">DNA damage</keyword>
<dbReference type="AlphaFoldDB" id="A0A7C5Z7J8"/>
<dbReference type="InterPro" id="IPR038476">
    <property type="entry name" value="UvrC_RNase_H_dom_sf"/>
</dbReference>
<dbReference type="Pfam" id="PF14520">
    <property type="entry name" value="HHH_5"/>
    <property type="match status" value="1"/>
</dbReference>
<dbReference type="NCBIfam" id="NF001824">
    <property type="entry name" value="PRK00558.1-5"/>
    <property type="match status" value="1"/>
</dbReference>
<dbReference type="Gene3D" id="3.30.420.340">
    <property type="entry name" value="UvrC, RNAse H endonuclease domain"/>
    <property type="match status" value="1"/>
</dbReference>
<dbReference type="FunFam" id="3.40.1440.10:FF:000001">
    <property type="entry name" value="UvrABC system protein C"/>
    <property type="match status" value="1"/>
</dbReference>
<keyword evidence="4 6" id="KW-0267">Excision nuclease</keyword>
<feature type="domain" description="UvrC family homology region profile" evidence="9">
    <location>
        <begin position="253"/>
        <end position="471"/>
    </location>
</feature>
<dbReference type="GO" id="GO:0006289">
    <property type="term" value="P:nucleotide-excision repair"/>
    <property type="evidence" value="ECO:0007669"/>
    <property type="project" value="UniProtKB-UniRule"/>
</dbReference>
<evidence type="ECO:0000256" key="3">
    <source>
        <dbReference type="ARBA" id="ARBA00022769"/>
    </source>
</evidence>
<dbReference type="EMBL" id="DRUZ01000081">
    <property type="protein sequence ID" value="HHS02121.1"/>
    <property type="molecule type" value="Genomic_DNA"/>
</dbReference>
<dbReference type="GO" id="GO:0003677">
    <property type="term" value="F:DNA binding"/>
    <property type="evidence" value="ECO:0007669"/>
    <property type="project" value="UniProtKB-UniRule"/>
</dbReference>
<keyword evidence="6" id="KW-0742">SOS response</keyword>
<dbReference type="SMART" id="SM00465">
    <property type="entry name" value="GIYc"/>
    <property type="match status" value="1"/>
</dbReference>
<dbReference type="PANTHER" id="PTHR30562">
    <property type="entry name" value="UVRC/OXIDOREDUCTASE"/>
    <property type="match status" value="1"/>
</dbReference>
<dbReference type="InterPro" id="IPR036876">
    <property type="entry name" value="UVR_dom_sf"/>
</dbReference>
<comment type="function">
    <text evidence="6">The UvrABC repair system catalyzes the recognition and processing of DNA lesions. UvrC both incises the 5' and 3' sides of the lesion. The N-terminal half is responsible for the 3' incision and the C-terminal half is responsible for the 5' incision.</text>
</comment>
<dbReference type="Gene3D" id="3.40.1440.10">
    <property type="entry name" value="GIY-YIG endonuclease"/>
    <property type="match status" value="1"/>
</dbReference>
<accession>A0A7C5Z7J8</accession>
<sequence>MLLEEKLSNLPTSPGVYIMKDENGNVIYVGKAVNLRNRVRQYFQNSSDMPPKTRLMVKKIKDLDYIVTDNEIEALILECNLIKEYRPKYNVLLRDDKNYQYIKITNEMFPRLVTTRKIEKDGSRYFGPYVSGYSVKQTVELLKSLFMLRTCKKKFPDQLGKGRPCLNFHIEKCLGMCKGDVSEEEYQKLVSKAVKVLSGKGDEVVEELKAKMFEYAENLMFEKAQEIKNKLSSLEQIITKQKVIYADDRSEDVINFAKDHTHIAIVVLIIRNGKLINKEEFVLKADEDTFERFLEQYYSDVVSLPKEIIVPNTVENAENIEKMIEKLYGFKVKVIVPKQGEKKQLLDMAKKNAEISLANRQKVDDVYAEALLTLKNILGLENEIEKIESYDISNIAGADNVGTLVVFEDGRFNKEYYRKFKIKGFEGQDDIKSVKEVLTRRFTNLEKHGRIPDLILIDGGQNQVNAALEVLNALGFSIPVAGMVKDDRHKTRDLIYNGKELAIQEYPLVFKLIYAIQEETHRFAVKFHREVRKKHLYESILDEIEGIGEKRKLRLFRTFGSIDNLRKASIEEIVKAAEIPYEVALKIKEKIGV</sequence>
<comment type="subcellular location">
    <subcellularLocation>
        <location evidence="6">Cytoplasm</location>
    </subcellularLocation>
</comment>